<organism evidence="2 3">
    <name type="scientific">Runella rosea</name>
    <dbReference type="NCBI Taxonomy" id="2259595"/>
    <lineage>
        <taxon>Bacteria</taxon>
        <taxon>Pseudomonadati</taxon>
        <taxon>Bacteroidota</taxon>
        <taxon>Cytophagia</taxon>
        <taxon>Cytophagales</taxon>
        <taxon>Spirosomataceae</taxon>
        <taxon>Runella</taxon>
    </lineage>
</organism>
<evidence type="ECO:0000313" key="3">
    <source>
        <dbReference type="Proteomes" id="UP000251993"/>
    </source>
</evidence>
<dbReference type="PROSITE" id="PS00018">
    <property type="entry name" value="EF_HAND_1"/>
    <property type="match status" value="1"/>
</dbReference>
<dbReference type="RefSeq" id="WP_114070514.1">
    <property type="nucleotide sequence ID" value="NZ_CP030851.1"/>
</dbReference>
<feature type="domain" description="Peptidase C14 caspase" evidence="1">
    <location>
        <begin position="27"/>
        <end position="256"/>
    </location>
</feature>
<reference evidence="2 3" key="1">
    <citation type="submission" date="2018-07" db="EMBL/GenBank/DDBJ databases">
        <title>Genome sequencing of Runella.</title>
        <authorList>
            <person name="Baek M.-G."/>
            <person name="Yi H."/>
        </authorList>
    </citation>
    <scope>NUCLEOTIDE SEQUENCE [LARGE SCALE GENOMIC DNA]</scope>
    <source>
        <strain evidence="2 3">HYN0085</strain>
        <plasmid evidence="2 3">unnamed1</plasmid>
    </source>
</reference>
<dbReference type="Proteomes" id="UP000251993">
    <property type="component" value="Plasmid unnamed1"/>
</dbReference>
<protein>
    <submittedName>
        <fullName evidence="2">Caspase family protein</fullName>
    </submittedName>
</protein>
<gene>
    <name evidence="2" type="ORF">DR864_28270</name>
</gene>
<evidence type="ECO:0000313" key="2">
    <source>
        <dbReference type="EMBL" id="AXE21774.1"/>
    </source>
</evidence>
<dbReference type="SUPFAM" id="SSF52129">
    <property type="entry name" value="Caspase-like"/>
    <property type="match status" value="1"/>
</dbReference>
<dbReference type="InterPro" id="IPR018247">
    <property type="entry name" value="EF_Hand_1_Ca_BS"/>
</dbReference>
<proteinExistence type="predicted"/>
<dbReference type="AlphaFoldDB" id="A0A344TT03"/>
<dbReference type="KEGG" id="run:DR864_28270"/>
<accession>A0A344TT03</accession>
<evidence type="ECO:0000259" key="1">
    <source>
        <dbReference type="Pfam" id="PF00656"/>
    </source>
</evidence>
<dbReference type="InterPro" id="IPR011600">
    <property type="entry name" value="Pept_C14_caspase"/>
</dbReference>
<dbReference type="InterPro" id="IPR029030">
    <property type="entry name" value="Caspase-like_dom_sf"/>
</dbReference>
<keyword evidence="2" id="KW-0614">Plasmid</keyword>
<dbReference type="EMBL" id="CP030851">
    <property type="protein sequence ID" value="AXE21774.1"/>
    <property type="molecule type" value="Genomic_DNA"/>
</dbReference>
<dbReference type="Pfam" id="PF00656">
    <property type="entry name" value="Peptidase_C14"/>
    <property type="match status" value="1"/>
</dbReference>
<dbReference type="Gene3D" id="3.40.50.1460">
    <property type="match status" value="1"/>
</dbReference>
<dbReference type="GO" id="GO:0006508">
    <property type="term" value="P:proteolysis"/>
    <property type="evidence" value="ECO:0007669"/>
    <property type="project" value="InterPro"/>
</dbReference>
<geneLocation type="plasmid" evidence="2 3">
    <name>unnamed1</name>
</geneLocation>
<dbReference type="GO" id="GO:0004197">
    <property type="term" value="F:cysteine-type endopeptidase activity"/>
    <property type="evidence" value="ECO:0007669"/>
    <property type="project" value="InterPro"/>
</dbReference>
<name>A0A344TT03_9BACT</name>
<sequence>MSTYLKFFVLISGILGLYLNVQAGTTYAVVVGISDYQKFQPSKGDLLFASRDAELFYRYLTDPQGRNVPRENVILLTEEEATKSNILAALEIFAQAKPEDQVIFFFSGHGNSGVFLPYESSGIKPLLTHREIKQAFRNSHARLKLCLVDACKSGTIEIKSLPPSEYKEELSATNVIVFLSSLSDELSVEYGRLGQGVFTYFLLKALRGKADRDQDKAITAFELYQYVSKNVRNYSVKFNFQHKEQHPTMYGKFPKDLPLAEYR</sequence>
<dbReference type="OrthoDB" id="9767236at2"/>
<keyword evidence="3" id="KW-1185">Reference proteome</keyword>